<feature type="region of interest" description="Disordered" evidence="2">
    <location>
        <begin position="321"/>
        <end position="344"/>
    </location>
</feature>
<dbReference type="PANTHER" id="PTHR11786">
    <property type="entry name" value="N-HYDROXYARYLAMINE O-ACETYLTRANSFERASE"/>
    <property type="match status" value="1"/>
</dbReference>
<dbReference type="SUPFAM" id="SSF54001">
    <property type="entry name" value="Cysteine proteinases"/>
    <property type="match status" value="1"/>
</dbReference>
<dbReference type="Gene3D" id="3.30.2140.20">
    <property type="match status" value="1"/>
</dbReference>
<dbReference type="Pfam" id="PF00797">
    <property type="entry name" value="Acetyltransf_2"/>
    <property type="match status" value="1"/>
</dbReference>
<proteinExistence type="inferred from homology"/>
<organism evidence="3 4">
    <name type="scientific">Monilinia fructicola</name>
    <name type="common">Brown rot fungus</name>
    <name type="synonym">Ciboria fructicola</name>
    <dbReference type="NCBI Taxonomy" id="38448"/>
    <lineage>
        <taxon>Eukaryota</taxon>
        <taxon>Fungi</taxon>
        <taxon>Dikarya</taxon>
        <taxon>Ascomycota</taxon>
        <taxon>Pezizomycotina</taxon>
        <taxon>Leotiomycetes</taxon>
        <taxon>Helotiales</taxon>
        <taxon>Sclerotiniaceae</taxon>
        <taxon>Monilinia</taxon>
    </lineage>
</organism>
<comment type="similarity">
    <text evidence="1">Belongs to the arylamine N-acetyltransferase family.</text>
</comment>
<keyword evidence="4" id="KW-1185">Reference proteome</keyword>
<dbReference type="GO" id="GO:0016407">
    <property type="term" value="F:acetyltransferase activity"/>
    <property type="evidence" value="ECO:0007669"/>
    <property type="project" value="InterPro"/>
</dbReference>
<dbReference type="VEuPathDB" id="FungiDB:MFRU_062g00070"/>
<dbReference type="Proteomes" id="UP000322873">
    <property type="component" value="Unassembled WGS sequence"/>
</dbReference>
<feature type="compositionally biased region" description="Polar residues" evidence="2">
    <location>
        <begin position="14"/>
        <end position="30"/>
    </location>
</feature>
<dbReference type="InterPro" id="IPR038765">
    <property type="entry name" value="Papain-like_cys_pep_sf"/>
</dbReference>
<gene>
    <name evidence="3" type="ORF">EYC84_011961</name>
</gene>
<dbReference type="EMBL" id="VICG01000016">
    <property type="protein sequence ID" value="KAA8563958.1"/>
    <property type="molecule type" value="Genomic_DNA"/>
</dbReference>
<protein>
    <submittedName>
        <fullName evidence="3">Uncharacterized protein</fullName>
    </submittedName>
</protein>
<dbReference type="PANTHER" id="PTHR11786:SF0">
    <property type="entry name" value="ARYLAMINE N-ACETYLTRANSFERASE 4-RELATED"/>
    <property type="match status" value="1"/>
</dbReference>
<dbReference type="InterPro" id="IPR001447">
    <property type="entry name" value="Arylamine_N-AcTrfase"/>
</dbReference>
<comment type="caution">
    <text evidence="3">The sequence shown here is derived from an EMBL/GenBank/DDBJ whole genome shotgun (WGS) entry which is preliminary data.</text>
</comment>
<evidence type="ECO:0000256" key="1">
    <source>
        <dbReference type="ARBA" id="ARBA00006547"/>
    </source>
</evidence>
<reference evidence="3 4" key="1">
    <citation type="submission" date="2019-06" db="EMBL/GenBank/DDBJ databases">
        <title>Genome Sequence of the Brown Rot Fungal Pathogen Monilinia fructicola.</title>
        <authorList>
            <person name="De Miccolis Angelini R.M."/>
            <person name="Landi L."/>
            <person name="Abate D."/>
            <person name="Pollastro S."/>
            <person name="Romanazzi G."/>
            <person name="Faretra F."/>
        </authorList>
    </citation>
    <scope>NUCLEOTIDE SEQUENCE [LARGE SCALE GENOMIC DNA]</scope>
    <source>
        <strain evidence="3 4">Mfrc123</strain>
    </source>
</reference>
<sequence length="368" mass="40221">MMVYEDRHAHAHPQVQTSRTPVRSPLQNGISLHPRPDRPLRGVHPAPAQIPPPEPAPPHPRLPHRPPHPPDLARPLRKPPAALLPTRTVSLDPAALFAKIVGAARGRGGYCLEGSTFFNHVLRALGFQVYAAGARIRRRSEEDGVPRGDYIGWFHMVNIVTLPDGHKYMVDVAFGGDGATRPLALVPGRAVRNLGLQEVRLVREAIPQLVDRSQLQWVYQYRNGAAGDWNAYYAFAEVEFLHADLEIVNFFVSGRVGGGNFQTENVFVVAFLSGRGEGEGEEGEGEVKIIGKRMLVNGVLKENLGGKTRVVRVCQGEERESEGLEGGIWDSTDGGGDQGDQGEQCRVEGGRRWACGGVEGVEKETKIA</sequence>
<evidence type="ECO:0000313" key="4">
    <source>
        <dbReference type="Proteomes" id="UP000322873"/>
    </source>
</evidence>
<dbReference type="InterPro" id="IPR053710">
    <property type="entry name" value="Arylamine_NAT_domain_sf"/>
</dbReference>
<evidence type="ECO:0000256" key="2">
    <source>
        <dbReference type="SAM" id="MobiDB-lite"/>
    </source>
</evidence>
<dbReference type="AlphaFoldDB" id="A0A5M9J472"/>
<feature type="compositionally biased region" description="Pro residues" evidence="2">
    <location>
        <begin position="48"/>
        <end position="60"/>
    </location>
</feature>
<evidence type="ECO:0000313" key="3">
    <source>
        <dbReference type="EMBL" id="KAA8563958.1"/>
    </source>
</evidence>
<accession>A0A5M9J472</accession>
<feature type="region of interest" description="Disordered" evidence="2">
    <location>
        <begin position="1"/>
        <end position="78"/>
    </location>
</feature>
<name>A0A5M9J472_MONFR</name>